<accession>A0AAJ0GIR3</accession>
<feature type="compositionally biased region" description="Low complexity" evidence="2">
    <location>
        <begin position="1"/>
        <end position="21"/>
    </location>
</feature>
<feature type="compositionally biased region" description="Basic and acidic residues" evidence="2">
    <location>
        <begin position="213"/>
        <end position="224"/>
    </location>
</feature>
<feature type="region of interest" description="Disordered" evidence="2">
    <location>
        <begin position="207"/>
        <end position="273"/>
    </location>
</feature>
<evidence type="ECO:0008006" key="5">
    <source>
        <dbReference type="Google" id="ProtNLM"/>
    </source>
</evidence>
<dbReference type="PANTHER" id="PTHR38120:SF1">
    <property type="entry name" value="M PROTEIN, SEROTYPE 2.1"/>
    <property type="match status" value="1"/>
</dbReference>
<keyword evidence="4" id="KW-1185">Reference proteome</keyword>
<protein>
    <recommendedName>
        <fullName evidence="5">M serotype protein</fullName>
    </recommendedName>
</protein>
<evidence type="ECO:0000313" key="3">
    <source>
        <dbReference type="EMBL" id="KAK3058275.1"/>
    </source>
</evidence>
<feature type="compositionally biased region" description="Polar residues" evidence="2">
    <location>
        <begin position="229"/>
        <end position="238"/>
    </location>
</feature>
<feature type="compositionally biased region" description="Polar residues" evidence="2">
    <location>
        <begin position="666"/>
        <end position="682"/>
    </location>
</feature>
<dbReference type="EMBL" id="JAWDJX010000002">
    <property type="protein sequence ID" value="KAK3058275.1"/>
    <property type="molecule type" value="Genomic_DNA"/>
</dbReference>
<proteinExistence type="predicted"/>
<evidence type="ECO:0000313" key="4">
    <source>
        <dbReference type="Proteomes" id="UP001271007"/>
    </source>
</evidence>
<dbReference type="PANTHER" id="PTHR38120">
    <property type="entry name" value="EXPRESSED PROTEIN"/>
    <property type="match status" value="1"/>
</dbReference>
<feature type="region of interest" description="Disordered" evidence="2">
    <location>
        <begin position="1"/>
        <end position="118"/>
    </location>
</feature>
<gene>
    <name evidence="3" type="ORF">LTR09_001353</name>
</gene>
<organism evidence="3 4">
    <name type="scientific">Extremus antarcticus</name>
    <dbReference type="NCBI Taxonomy" id="702011"/>
    <lineage>
        <taxon>Eukaryota</taxon>
        <taxon>Fungi</taxon>
        <taxon>Dikarya</taxon>
        <taxon>Ascomycota</taxon>
        <taxon>Pezizomycotina</taxon>
        <taxon>Dothideomycetes</taxon>
        <taxon>Dothideomycetidae</taxon>
        <taxon>Mycosphaerellales</taxon>
        <taxon>Extremaceae</taxon>
        <taxon>Extremus</taxon>
    </lineage>
</organism>
<feature type="compositionally biased region" description="Polar residues" evidence="2">
    <location>
        <begin position="352"/>
        <end position="361"/>
    </location>
</feature>
<evidence type="ECO:0000256" key="2">
    <source>
        <dbReference type="SAM" id="MobiDB-lite"/>
    </source>
</evidence>
<feature type="compositionally biased region" description="Low complexity" evidence="2">
    <location>
        <begin position="38"/>
        <end position="55"/>
    </location>
</feature>
<dbReference type="AlphaFoldDB" id="A0AAJ0GIR3"/>
<feature type="compositionally biased region" description="Gly residues" evidence="2">
    <location>
        <begin position="806"/>
        <end position="816"/>
    </location>
</feature>
<feature type="compositionally biased region" description="Basic and acidic residues" evidence="2">
    <location>
        <begin position="484"/>
        <end position="499"/>
    </location>
</feature>
<dbReference type="Proteomes" id="UP001271007">
    <property type="component" value="Unassembled WGS sequence"/>
</dbReference>
<name>A0AAJ0GIR3_9PEZI</name>
<evidence type="ECO:0000256" key="1">
    <source>
        <dbReference type="SAM" id="Coils"/>
    </source>
</evidence>
<keyword evidence="1" id="KW-0175">Coiled coil</keyword>
<feature type="region of interest" description="Disordered" evidence="2">
    <location>
        <begin position="467"/>
        <end position="612"/>
    </location>
</feature>
<comment type="caution">
    <text evidence="3">The sequence shown here is derived from an EMBL/GenBank/DDBJ whole genome shotgun (WGS) entry which is preliminary data.</text>
</comment>
<feature type="region of interest" description="Disordered" evidence="2">
    <location>
        <begin position="639"/>
        <end position="816"/>
    </location>
</feature>
<feature type="coiled-coil region" evidence="1">
    <location>
        <begin position="281"/>
        <end position="326"/>
    </location>
</feature>
<sequence length="816" mass="85624">MSTTTPTPKKPPSSSGSGSTPNTARKAPAAKDPNRSPSRNATSATGTNTSSASITRTRSVRNGAAGTPASAHRARKSVHDPSMASSSSDEDAKAEMQSQLAELHQRVMDSENAVTASQRQTEVLQVKLDEALKEQGILDEQVHEHTERLEELENEKKELLRGKREAESIFESERAAMIKEREEAAAREEEMQRSLLRMKEALAQQRSGSLGLDGHEEGSWDSRRASRPLSISRTSSFRSGAASPNPEMSGGQFAPSGGAAGLQRSDSRSSSRLVMQKDKMIESLRLDLAEAQIKLVELDNKGGSNLQQLERQMYDIKMQNARLMEENESFQLLLRDKTLNGDFATSDLLRAPSTNGDSSRPSSRHLADGPRTSLADELGSEDASTSPDIDMAPDSATTVTDSRERRLQAEVSAVKDQNKALTLYINNIISRLLQHEQFEQILDKTPDLMAGPGAISVKYAAAAAAAAASSSDGTARPGSGVGVDMEKDLPPPPPPHKDLPSTTSPPPAGVEEPQSLLQRAGSVLRGRATKPPRPQSSMLNPDAVPKFDDAATPQTLNENPDTAPRIPLGRSTSTRAGGAHKRSNSDWPAASVVTNMYKGPSPGPTSPGLGSPVGAGVRGSFFPLGAGIRTASGDVVPSIDEAEGIDLGEGVKENQRPMAPPAESVGSRSRSVQRESITSAPAEQSAAFADQNALAALTGSAPTAPPSTSTTAGDVPSNPSSPPRSTAGTASSSSGSIVERDSRAGPAVMMGSKPRPLRLVQEAKDEKKSSGGAGGAGGNAANRGSWFGWMNKGVQGVQGAMPGRSVSGGEGGGQQQ</sequence>
<reference evidence="3" key="1">
    <citation type="submission" date="2023-04" db="EMBL/GenBank/DDBJ databases">
        <title>Black Yeasts Isolated from many extreme environments.</title>
        <authorList>
            <person name="Coleine C."/>
            <person name="Stajich J.E."/>
            <person name="Selbmann L."/>
        </authorList>
    </citation>
    <scope>NUCLEOTIDE SEQUENCE</scope>
    <source>
        <strain evidence="3">CCFEE 5312</strain>
    </source>
</reference>
<feature type="compositionally biased region" description="Low complexity" evidence="2">
    <location>
        <begin position="723"/>
        <end position="736"/>
    </location>
</feature>
<feature type="compositionally biased region" description="Low complexity" evidence="2">
    <location>
        <begin position="686"/>
        <end position="713"/>
    </location>
</feature>
<feature type="region of interest" description="Disordered" evidence="2">
    <location>
        <begin position="345"/>
        <end position="403"/>
    </location>
</feature>